<gene>
    <name evidence="1" type="ORF">TELCIR_15163</name>
</gene>
<protein>
    <submittedName>
        <fullName evidence="1">Uncharacterized protein</fullName>
    </submittedName>
</protein>
<feature type="non-terminal residue" evidence="1">
    <location>
        <position position="1"/>
    </location>
</feature>
<dbReference type="Proteomes" id="UP000230423">
    <property type="component" value="Unassembled WGS sequence"/>
</dbReference>
<reference evidence="1 2" key="1">
    <citation type="submission" date="2015-09" db="EMBL/GenBank/DDBJ databases">
        <title>Draft genome of the parasitic nematode Teladorsagia circumcincta isolate WARC Sus (inbred).</title>
        <authorList>
            <person name="Mitreva M."/>
        </authorList>
    </citation>
    <scope>NUCLEOTIDE SEQUENCE [LARGE SCALE GENOMIC DNA]</scope>
    <source>
        <strain evidence="1 2">S</strain>
    </source>
</reference>
<organism evidence="1 2">
    <name type="scientific">Teladorsagia circumcincta</name>
    <name type="common">Brown stomach worm</name>
    <name type="synonym">Ostertagia circumcincta</name>
    <dbReference type="NCBI Taxonomy" id="45464"/>
    <lineage>
        <taxon>Eukaryota</taxon>
        <taxon>Metazoa</taxon>
        <taxon>Ecdysozoa</taxon>
        <taxon>Nematoda</taxon>
        <taxon>Chromadorea</taxon>
        <taxon>Rhabditida</taxon>
        <taxon>Rhabditina</taxon>
        <taxon>Rhabditomorpha</taxon>
        <taxon>Strongyloidea</taxon>
        <taxon>Trichostrongylidae</taxon>
        <taxon>Teladorsagia</taxon>
    </lineage>
</organism>
<dbReference type="EMBL" id="KZ351125">
    <property type="protein sequence ID" value="PIO63247.1"/>
    <property type="molecule type" value="Genomic_DNA"/>
</dbReference>
<dbReference type="AlphaFoldDB" id="A0A2G9TZ89"/>
<sequence>LLEKMAAKQNDRVVRNSVRFENSFALLCHVNLLRLLATSRTRTVTGITSPLMKLIATNHALQGCVHYQRVDFTIPPGRIIVKSTVRRKDPCPRMWFEERSWSNLRMSDLVEEWRDLWSFK</sequence>
<evidence type="ECO:0000313" key="1">
    <source>
        <dbReference type="EMBL" id="PIO63247.1"/>
    </source>
</evidence>
<feature type="non-terminal residue" evidence="1">
    <location>
        <position position="120"/>
    </location>
</feature>
<dbReference type="OrthoDB" id="5867913at2759"/>
<name>A0A2G9TZ89_TELCI</name>
<evidence type="ECO:0000313" key="2">
    <source>
        <dbReference type="Proteomes" id="UP000230423"/>
    </source>
</evidence>
<accession>A0A2G9TZ89</accession>
<proteinExistence type="predicted"/>
<keyword evidence="2" id="KW-1185">Reference proteome</keyword>